<keyword evidence="2" id="KW-0812">Transmembrane</keyword>
<feature type="transmembrane region" description="Helical" evidence="2">
    <location>
        <begin position="153"/>
        <end position="175"/>
    </location>
</feature>
<keyword evidence="2" id="KW-1133">Transmembrane helix</keyword>
<dbReference type="InterPro" id="IPR038967">
    <property type="entry name" value="Dsc4-like"/>
</dbReference>
<feature type="transmembrane region" description="Helical" evidence="2">
    <location>
        <begin position="61"/>
        <end position="86"/>
    </location>
</feature>
<comment type="caution">
    <text evidence="4">The sequence shown here is derived from an EMBL/GenBank/DDBJ whole genome shotgun (WGS) entry which is preliminary data.</text>
</comment>
<dbReference type="OrthoDB" id="5428737at2759"/>
<evidence type="ECO:0000313" key="4">
    <source>
        <dbReference type="EMBL" id="OGE54122.1"/>
    </source>
</evidence>
<keyword evidence="5" id="KW-1185">Reference proteome</keyword>
<name>A0A1F5LLL7_PENAI</name>
<evidence type="ECO:0000259" key="3">
    <source>
        <dbReference type="Pfam" id="PF08508"/>
    </source>
</evidence>
<feature type="region of interest" description="Disordered" evidence="1">
    <location>
        <begin position="181"/>
        <end position="286"/>
    </location>
</feature>
<dbReference type="STRING" id="1835702.A0A1F5LLL7"/>
<evidence type="ECO:0000313" key="5">
    <source>
        <dbReference type="Proteomes" id="UP000177622"/>
    </source>
</evidence>
<organism evidence="4 5">
    <name type="scientific">Penicillium arizonense</name>
    <dbReference type="NCBI Taxonomy" id="1835702"/>
    <lineage>
        <taxon>Eukaryota</taxon>
        <taxon>Fungi</taxon>
        <taxon>Dikarya</taxon>
        <taxon>Ascomycota</taxon>
        <taxon>Pezizomycotina</taxon>
        <taxon>Eurotiomycetes</taxon>
        <taxon>Eurotiomycetidae</taxon>
        <taxon>Eurotiales</taxon>
        <taxon>Aspergillaceae</taxon>
        <taxon>Penicillium</taxon>
    </lineage>
</organism>
<proteinExistence type="predicted"/>
<dbReference type="RefSeq" id="XP_022489559.1">
    <property type="nucleotide sequence ID" value="XM_022630148.1"/>
</dbReference>
<dbReference type="PANTHER" id="PTHR39405:SF1">
    <property type="entry name" value="DSC E3 UBIQUITIN LIGASE COMPLEX SUBUNIT 4"/>
    <property type="match status" value="1"/>
</dbReference>
<reference evidence="4 5" key="1">
    <citation type="journal article" date="2016" name="Sci. Rep.">
        <title>Penicillium arizonense, a new, genome sequenced fungal species, reveals a high chemical diversity in secreted metabolites.</title>
        <authorList>
            <person name="Grijseels S."/>
            <person name="Nielsen J.C."/>
            <person name="Randelovic M."/>
            <person name="Nielsen J."/>
            <person name="Nielsen K.F."/>
            <person name="Workman M."/>
            <person name="Frisvad J.C."/>
        </authorList>
    </citation>
    <scope>NUCLEOTIDE SEQUENCE [LARGE SCALE GENOMIC DNA]</scope>
    <source>
        <strain evidence="4 5">CBS 141311</strain>
    </source>
</reference>
<dbReference type="Pfam" id="PF08508">
    <property type="entry name" value="DUF1746"/>
    <property type="match status" value="1"/>
</dbReference>
<dbReference type="GO" id="GO:0005783">
    <property type="term" value="C:endoplasmic reticulum"/>
    <property type="evidence" value="ECO:0007669"/>
    <property type="project" value="TreeGrafter"/>
</dbReference>
<evidence type="ECO:0000256" key="2">
    <source>
        <dbReference type="SAM" id="Phobius"/>
    </source>
</evidence>
<dbReference type="InterPro" id="IPR013715">
    <property type="entry name" value="DUF1746"/>
</dbReference>
<feature type="compositionally biased region" description="Low complexity" evidence="1">
    <location>
        <begin position="188"/>
        <end position="214"/>
    </location>
</feature>
<feature type="compositionally biased region" description="Polar residues" evidence="1">
    <location>
        <begin position="239"/>
        <end position="253"/>
    </location>
</feature>
<evidence type="ECO:0000256" key="1">
    <source>
        <dbReference type="SAM" id="MobiDB-lite"/>
    </source>
</evidence>
<sequence length="351" mass="38791">MTDVDPYRDAEYIADVSGITYDDAEPPRPTGTLSSQNARVKKVQSTAKTAFIDRLLRDLDILIYCQLSALYYMDCSIILFAIRAIVELIFFTPKAAPFEPTRNQPYVGAIIASNLICIIFHAFFIRPEAGEETRGYLHGGIFIDFIGQTPVPVYRLILFDVLIFLLDFVMLALVIERVRTSGSPTPRPATTNTNTSTDTVAGTETGTETGDAQTRTQTQDHDAEERGLLRPDGTDETGETATSARNSPDSPLHSSIDEEVDEERTNLLADPSDTTSGVSARGSHPMDTYASGEAVIVEMSFFGTLRDQWRHTNTPTQPRTGLVPSPETATFLRQRFGLQVSTDGRIERVNR</sequence>
<dbReference type="Proteomes" id="UP000177622">
    <property type="component" value="Unassembled WGS sequence"/>
</dbReference>
<dbReference type="GO" id="GO:0044695">
    <property type="term" value="C:Dsc E3 ubiquitin ligase complex"/>
    <property type="evidence" value="ECO:0007669"/>
    <property type="project" value="InterPro"/>
</dbReference>
<dbReference type="GO" id="GO:0032933">
    <property type="term" value="P:SREBP signaling pathway"/>
    <property type="evidence" value="ECO:0007669"/>
    <property type="project" value="InterPro"/>
</dbReference>
<feature type="domain" description="DUF1746" evidence="3">
    <location>
        <begin position="58"/>
        <end position="170"/>
    </location>
</feature>
<dbReference type="AlphaFoldDB" id="A0A1F5LLL7"/>
<dbReference type="EMBL" id="LXJU01000006">
    <property type="protein sequence ID" value="OGE54122.1"/>
    <property type="molecule type" value="Genomic_DNA"/>
</dbReference>
<gene>
    <name evidence="4" type="ORF">PENARI_c006G01306</name>
</gene>
<keyword evidence="2" id="KW-0472">Membrane</keyword>
<feature type="compositionally biased region" description="Basic and acidic residues" evidence="1">
    <location>
        <begin position="218"/>
        <end position="233"/>
    </location>
</feature>
<accession>A0A1F5LLL7</accession>
<protein>
    <recommendedName>
        <fullName evidence="3">DUF1746 domain-containing protein</fullName>
    </recommendedName>
</protein>
<dbReference type="GeneID" id="34574882"/>
<dbReference type="PANTHER" id="PTHR39405">
    <property type="entry name" value="DSC E3 UBIQUITIN LIGASE COMPLEX SUBUNIT 4"/>
    <property type="match status" value="1"/>
</dbReference>
<feature type="transmembrane region" description="Helical" evidence="2">
    <location>
        <begin position="106"/>
        <end position="125"/>
    </location>
</feature>